<organism evidence="2 3">
    <name type="scientific">Fragilariopsis cylindrus CCMP1102</name>
    <dbReference type="NCBI Taxonomy" id="635003"/>
    <lineage>
        <taxon>Eukaryota</taxon>
        <taxon>Sar</taxon>
        <taxon>Stramenopiles</taxon>
        <taxon>Ochrophyta</taxon>
        <taxon>Bacillariophyta</taxon>
        <taxon>Bacillariophyceae</taxon>
        <taxon>Bacillariophycidae</taxon>
        <taxon>Bacillariales</taxon>
        <taxon>Bacillariaceae</taxon>
        <taxon>Fragilariopsis</taxon>
    </lineage>
</organism>
<keyword evidence="1" id="KW-1133">Transmembrane helix</keyword>
<keyword evidence="3" id="KW-1185">Reference proteome</keyword>
<feature type="transmembrane region" description="Helical" evidence="1">
    <location>
        <begin position="16"/>
        <end position="39"/>
    </location>
</feature>
<dbReference type="InParanoid" id="A0A1E7FLL2"/>
<dbReference type="KEGG" id="fcy:FRACYDRAFT_268412"/>
<sequence>MAYFSADNNNDSCISFVIRVVVTLAVYVLWTCCCFYLLLLGAASLTPDGVVFQQGAAYYVVPVVAMLLLLGAIGFLALLRYFWRLPPELNMAAAVPEQDNYYSRLNVNSNTNSPTDDDARYTDPTRTLLGVHYSEKVRIILQKIGRAALILLVWTIFLLLVLIFVNWVVEKIECKKRDVLICGSIPFWCFMASVMLCGAYFICGAVRRHWRYPLYEC</sequence>
<reference evidence="2 3" key="1">
    <citation type="submission" date="2016-09" db="EMBL/GenBank/DDBJ databases">
        <title>Extensive genetic diversity and differential bi-allelic expression allows diatom success in the polar Southern Ocean.</title>
        <authorList>
            <consortium name="DOE Joint Genome Institute"/>
            <person name="Mock T."/>
            <person name="Otillar R.P."/>
            <person name="Strauss J."/>
            <person name="Dupont C."/>
            <person name="Frickenhaus S."/>
            <person name="Maumus F."/>
            <person name="Mcmullan M."/>
            <person name="Sanges R."/>
            <person name="Schmutz J."/>
            <person name="Toseland A."/>
            <person name="Valas R."/>
            <person name="Veluchamy A."/>
            <person name="Ward B.J."/>
            <person name="Allen A."/>
            <person name="Barry K."/>
            <person name="Falciatore A."/>
            <person name="Ferrante M."/>
            <person name="Fortunato A.E."/>
            <person name="Gloeckner G."/>
            <person name="Gruber A."/>
            <person name="Hipkin R."/>
            <person name="Janech M."/>
            <person name="Kroth P."/>
            <person name="Leese F."/>
            <person name="Lindquist E."/>
            <person name="Lyon B.R."/>
            <person name="Martin J."/>
            <person name="Mayer C."/>
            <person name="Parker M."/>
            <person name="Quesneville H."/>
            <person name="Raymond J."/>
            <person name="Uhlig C."/>
            <person name="Valentin K.U."/>
            <person name="Worden A.Z."/>
            <person name="Armbrust E.V."/>
            <person name="Bowler C."/>
            <person name="Green B."/>
            <person name="Moulton V."/>
            <person name="Van Oosterhout C."/>
            <person name="Grigoriev I."/>
        </authorList>
    </citation>
    <scope>NUCLEOTIDE SEQUENCE [LARGE SCALE GENOMIC DNA]</scope>
    <source>
        <strain evidence="2 3">CCMP1102</strain>
    </source>
</reference>
<dbReference type="EMBL" id="KV784356">
    <property type="protein sequence ID" value="OEU18703.1"/>
    <property type="molecule type" value="Genomic_DNA"/>
</dbReference>
<evidence type="ECO:0000313" key="2">
    <source>
        <dbReference type="EMBL" id="OEU18703.1"/>
    </source>
</evidence>
<protein>
    <submittedName>
        <fullName evidence="2">Uncharacterized protein</fullName>
    </submittedName>
</protein>
<evidence type="ECO:0000313" key="3">
    <source>
        <dbReference type="Proteomes" id="UP000095751"/>
    </source>
</evidence>
<accession>A0A1E7FLL2</accession>
<evidence type="ECO:0000256" key="1">
    <source>
        <dbReference type="SAM" id="Phobius"/>
    </source>
</evidence>
<name>A0A1E7FLL2_9STRA</name>
<dbReference type="Proteomes" id="UP000095751">
    <property type="component" value="Unassembled WGS sequence"/>
</dbReference>
<keyword evidence="1" id="KW-0472">Membrane</keyword>
<dbReference type="AlphaFoldDB" id="A0A1E7FLL2"/>
<feature type="transmembrane region" description="Helical" evidence="1">
    <location>
        <begin position="185"/>
        <end position="206"/>
    </location>
</feature>
<feature type="transmembrane region" description="Helical" evidence="1">
    <location>
        <begin position="144"/>
        <end position="165"/>
    </location>
</feature>
<proteinExistence type="predicted"/>
<keyword evidence="1" id="KW-0812">Transmembrane</keyword>
<feature type="transmembrane region" description="Helical" evidence="1">
    <location>
        <begin position="59"/>
        <end position="83"/>
    </location>
</feature>
<gene>
    <name evidence="2" type="ORF">FRACYDRAFT_268412</name>
</gene>